<sequence length="171" mass="19179">MARELSGGFVVFIVVCFLVFVLAFFWCFFINTCCGQDIMRAFCHSCCPGFTRWWRQRRRGRYGQRPYQTASIEETFYMTDHTDGDDYGGEFEFDYFPDSQEAGEDPYPAEGSSAPIHYHSGPSKAPSAGLTNVSLAPPTDRLGSNQAAGSSSPNPMLNESPEENELLINKR</sequence>
<feature type="transmembrane region" description="Helical" evidence="2">
    <location>
        <begin position="6"/>
        <end position="30"/>
    </location>
</feature>
<dbReference type="OrthoDB" id="10651793at2759"/>
<organism evidence="3 4">
    <name type="scientific">Dimargaris cristalligena</name>
    <dbReference type="NCBI Taxonomy" id="215637"/>
    <lineage>
        <taxon>Eukaryota</taxon>
        <taxon>Fungi</taxon>
        <taxon>Fungi incertae sedis</taxon>
        <taxon>Zoopagomycota</taxon>
        <taxon>Kickxellomycotina</taxon>
        <taxon>Dimargaritomycetes</taxon>
        <taxon>Dimargaritales</taxon>
        <taxon>Dimargaritaceae</taxon>
        <taxon>Dimargaris</taxon>
    </lineage>
</organism>
<evidence type="ECO:0000313" key="4">
    <source>
        <dbReference type="Proteomes" id="UP000268162"/>
    </source>
</evidence>
<evidence type="ECO:0000313" key="3">
    <source>
        <dbReference type="EMBL" id="RKP38634.1"/>
    </source>
</evidence>
<proteinExistence type="predicted"/>
<reference evidence="4" key="1">
    <citation type="journal article" date="2018" name="Nat. Microbiol.">
        <title>Leveraging single-cell genomics to expand the fungal tree of life.</title>
        <authorList>
            <person name="Ahrendt S.R."/>
            <person name="Quandt C.A."/>
            <person name="Ciobanu D."/>
            <person name="Clum A."/>
            <person name="Salamov A."/>
            <person name="Andreopoulos B."/>
            <person name="Cheng J.F."/>
            <person name="Woyke T."/>
            <person name="Pelin A."/>
            <person name="Henrissat B."/>
            <person name="Reynolds N.K."/>
            <person name="Benny G.L."/>
            <person name="Smith M.E."/>
            <person name="James T.Y."/>
            <person name="Grigoriev I.V."/>
        </authorList>
    </citation>
    <scope>NUCLEOTIDE SEQUENCE [LARGE SCALE GENOMIC DNA]</scope>
    <source>
        <strain evidence="4">RSA 468</strain>
    </source>
</reference>
<dbReference type="AlphaFoldDB" id="A0A4P9ZY51"/>
<protein>
    <submittedName>
        <fullName evidence="3">Uncharacterized protein</fullName>
    </submittedName>
</protein>
<accession>A0A4P9ZY51</accession>
<keyword evidence="4" id="KW-1185">Reference proteome</keyword>
<dbReference type="EMBL" id="ML002345">
    <property type="protein sequence ID" value="RKP38634.1"/>
    <property type="molecule type" value="Genomic_DNA"/>
</dbReference>
<dbReference type="Proteomes" id="UP000268162">
    <property type="component" value="Unassembled WGS sequence"/>
</dbReference>
<feature type="compositionally biased region" description="Polar residues" evidence="1">
    <location>
        <begin position="142"/>
        <end position="157"/>
    </location>
</feature>
<evidence type="ECO:0000256" key="2">
    <source>
        <dbReference type="SAM" id="Phobius"/>
    </source>
</evidence>
<feature type="region of interest" description="Disordered" evidence="1">
    <location>
        <begin position="94"/>
        <end position="171"/>
    </location>
</feature>
<gene>
    <name evidence="3" type="ORF">BJ085DRAFT_34016</name>
</gene>
<keyword evidence="2" id="KW-1133">Transmembrane helix</keyword>
<evidence type="ECO:0000256" key="1">
    <source>
        <dbReference type="SAM" id="MobiDB-lite"/>
    </source>
</evidence>
<keyword evidence="2" id="KW-0812">Transmembrane</keyword>
<name>A0A4P9ZY51_9FUNG</name>
<keyword evidence="2" id="KW-0472">Membrane</keyword>